<reference evidence="1" key="1">
    <citation type="journal article" date="2014" name="Nat. Commun.">
        <title>Multiple recent horizontal transfers of a large genomic region in cheese making fungi.</title>
        <authorList>
            <person name="Cheeseman K."/>
            <person name="Ropars J."/>
            <person name="Renault P."/>
            <person name="Dupont J."/>
            <person name="Gouzy J."/>
            <person name="Branca A."/>
            <person name="Abraham A.L."/>
            <person name="Ceppi M."/>
            <person name="Conseiller E."/>
            <person name="Debuchy R."/>
            <person name="Malagnac F."/>
            <person name="Goarin A."/>
            <person name="Silar P."/>
            <person name="Lacoste S."/>
            <person name="Sallet E."/>
            <person name="Bensimon A."/>
            <person name="Giraud T."/>
            <person name="Brygoo Y."/>
        </authorList>
    </citation>
    <scope>NUCLEOTIDE SEQUENCE [LARGE SCALE GENOMIC DNA]</scope>
    <source>
        <strain evidence="1">FM164</strain>
    </source>
</reference>
<keyword evidence="2" id="KW-1185">Reference proteome</keyword>
<dbReference type="EMBL" id="HG792016">
    <property type="protein sequence ID" value="CDM30863.1"/>
    <property type="molecule type" value="Genomic_DNA"/>
</dbReference>
<evidence type="ECO:0000313" key="1">
    <source>
        <dbReference type="EMBL" id="CDM30863.1"/>
    </source>
</evidence>
<sequence>MSSGLDRTCQPVGVEFPTYLDRPNPQFDAQCHGISQLVSLEFRMEYEWIRILFLPPIIPGTGV</sequence>
<proteinExistence type="predicted"/>
<evidence type="ECO:0000313" key="2">
    <source>
        <dbReference type="Proteomes" id="UP000030686"/>
    </source>
</evidence>
<accession>W6Q2S7</accession>
<name>W6Q2S7_PENRF</name>
<dbReference type="AlphaFoldDB" id="W6Q2S7"/>
<gene>
    <name evidence="1" type="ORF">PROQFM164_S02g001013</name>
</gene>
<dbReference type="Proteomes" id="UP000030686">
    <property type="component" value="Unassembled WGS sequence"/>
</dbReference>
<protein>
    <submittedName>
        <fullName evidence="1">Genomic scaffold, ProqFM164S02</fullName>
    </submittedName>
</protein>
<dbReference type="OrthoDB" id="10388921at2759"/>
<organism evidence="1 2">
    <name type="scientific">Penicillium roqueforti (strain FM164)</name>
    <dbReference type="NCBI Taxonomy" id="1365484"/>
    <lineage>
        <taxon>Eukaryota</taxon>
        <taxon>Fungi</taxon>
        <taxon>Dikarya</taxon>
        <taxon>Ascomycota</taxon>
        <taxon>Pezizomycotina</taxon>
        <taxon>Eurotiomycetes</taxon>
        <taxon>Eurotiomycetidae</taxon>
        <taxon>Eurotiales</taxon>
        <taxon>Aspergillaceae</taxon>
        <taxon>Penicillium</taxon>
    </lineage>
</organism>